<proteinExistence type="predicted"/>
<evidence type="ECO:0000313" key="2">
    <source>
        <dbReference type="Proteomes" id="UP000281553"/>
    </source>
</evidence>
<name>A0A3P7R7V7_DIBLA</name>
<gene>
    <name evidence="1" type="ORF">DILT_LOCUS17783</name>
</gene>
<dbReference type="AlphaFoldDB" id="A0A3P7R7V7"/>
<accession>A0A3P7R7V7</accession>
<dbReference type="OrthoDB" id="6234300at2759"/>
<evidence type="ECO:0000313" key="1">
    <source>
        <dbReference type="EMBL" id="VDN39176.1"/>
    </source>
</evidence>
<organism evidence="1 2">
    <name type="scientific">Dibothriocephalus latus</name>
    <name type="common">Fish tapeworm</name>
    <name type="synonym">Diphyllobothrium latum</name>
    <dbReference type="NCBI Taxonomy" id="60516"/>
    <lineage>
        <taxon>Eukaryota</taxon>
        <taxon>Metazoa</taxon>
        <taxon>Spiralia</taxon>
        <taxon>Lophotrochozoa</taxon>
        <taxon>Platyhelminthes</taxon>
        <taxon>Cestoda</taxon>
        <taxon>Eucestoda</taxon>
        <taxon>Diphyllobothriidea</taxon>
        <taxon>Diphyllobothriidae</taxon>
        <taxon>Dibothriocephalus</taxon>
    </lineage>
</organism>
<dbReference type="Proteomes" id="UP000281553">
    <property type="component" value="Unassembled WGS sequence"/>
</dbReference>
<reference evidence="1 2" key="1">
    <citation type="submission" date="2018-11" db="EMBL/GenBank/DDBJ databases">
        <authorList>
            <consortium name="Pathogen Informatics"/>
        </authorList>
    </citation>
    <scope>NUCLEOTIDE SEQUENCE [LARGE SCALE GENOMIC DNA]</scope>
</reference>
<protein>
    <submittedName>
        <fullName evidence="1">Uncharacterized protein</fullName>
    </submittedName>
</protein>
<sequence length="116" mass="13625">MAFVETNPEKLRELTEEAKSKENKDLGFYPSAVDAADNWIAKFFSPKDPFHSGDHRKRILYMEKVRKQKNFPPMDPPPYSSLDAVANYTIMHEHLRLWVHRSRSILQRRRANTEGP</sequence>
<keyword evidence="2" id="KW-1185">Reference proteome</keyword>
<dbReference type="EMBL" id="UYRU01094737">
    <property type="protein sequence ID" value="VDN39176.1"/>
    <property type="molecule type" value="Genomic_DNA"/>
</dbReference>